<dbReference type="Gramene" id="AET6Gv20165400.1">
    <property type="protein sequence ID" value="AET6Gv20165400.1"/>
    <property type="gene ID" value="AET6Gv20165400"/>
</dbReference>
<reference evidence="2" key="4">
    <citation type="submission" date="2019-03" db="UniProtKB">
        <authorList>
            <consortium name="EnsemblPlants"/>
        </authorList>
    </citation>
    <scope>IDENTIFICATION</scope>
</reference>
<dbReference type="STRING" id="200361.A0A453N022"/>
<evidence type="ECO:0008006" key="4">
    <source>
        <dbReference type="Google" id="ProtNLM"/>
    </source>
</evidence>
<dbReference type="EnsemblPlants" id="AET6Gv20165400.1">
    <property type="protein sequence ID" value="AET6Gv20165400.1"/>
    <property type="gene ID" value="AET6Gv20165400"/>
</dbReference>
<reference evidence="2" key="3">
    <citation type="journal article" date="2017" name="Nature">
        <title>Genome sequence of the progenitor of the wheat D genome Aegilops tauschii.</title>
        <authorList>
            <person name="Luo M.C."/>
            <person name="Gu Y.Q."/>
            <person name="Puiu D."/>
            <person name="Wang H."/>
            <person name="Twardziok S.O."/>
            <person name="Deal K.R."/>
            <person name="Huo N."/>
            <person name="Zhu T."/>
            <person name="Wang L."/>
            <person name="Wang Y."/>
            <person name="McGuire P.E."/>
            <person name="Liu S."/>
            <person name="Long H."/>
            <person name="Ramasamy R.K."/>
            <person name="Rodriguez J.C."/>
            <person name="Van S.L."/>
            <person name="Yuan L."/>
            <person name="Wang Z."/>
            <person name="Xia Z."/>
            <person name="Xiao L."/>
            <person name="Anderson O.D."/>
            <person name="Ouyang S."/>
            <person name="Liang Y."/>
            <person name="Zimin A.V."/>
            <person name="Pertea G."/>
            <person name="Qi P."/>
            <person name="Bennetzen J.L."/>
            <person name="Dai X."/>
            <person name="Dawson M.W."/>
            <person name="Muller H.G."/>
            <person name="Kugler K."/>
            <person name="Rivarola-Duarte L."/>
            <person name="Spannagl M."/>
            <person name="Mayer K.F.X."/>
            <person name="Lu F.H."/>
            <person name="Bevan M.W."/>
            <person name="Leroy P."/>
            <person name="Li P."/>
            <person name="You F.M."/>
            <person name="Sun Q."/>
            <person name="Liu Z."/>
            <person name="Lyons E."/>
            <person name="Wicker T."/>
            <person name="Salzberg S.L."/>
            <person name="Devos K.M."/>
            <person name="Dvorak J."/>
        </authorList>
    </citation>
    <scope>NUCLEOTIDE SEQUENCE [LARGE SCALE GENOMIC DNA]</scope>
    <source>
        <strain evidence="2">cv. AL8/78</strain>
    </source>
</reference>
<dbReference type="Pfam" id="PF14223">
    <property type="entry name" value="Retrotran_gag_2"/>
    <property type="match status" value="1"/>
</dbReference>
<evidence type="ECO:0000313" key="2">
    <source>
        <dbReference type="EnsemblPlants" id="AET6Gv20165400.1"/>
    </source>
</evidence>
<name>A0A453N022_AEGTS</name>
<evidence type="ECO:0000313" key="3">
    <source>
        <dbReference type="Proteomes" id="UP000015105"/>
    </source>
</evidence>
<sequence>MQEEDTALSVWTSIDGIFRDNQLARAVYIDAEYHAVVQGDLTIMQYCTKLKTYTDQLRDLGQPVTETRQVFHLLRGLTHQYHGDIPHITLRNPLPTLLQTCSFLLLEEHRAEQTARLQGAHALVAGGGTSPPTAPPIAAPGRGGRGR</sequence>
<evidence type="ECO:0000256" key="1">
    <source>
        <dbReference type="SAM" id="MobiDB-lite"/>
    </source>
</evidence>
<reference evidence="3" key="2">
    <citation type="journal article" date="2017" name="Nat. Plants">
        <title>The Aegilops tauschii genome reveals multiple impacts of transposons.</title>
        <authorList>
            <person name="Zhao G."/>
            <person name="Zou C."/>
            <person name="Li K."/>
            <person name="Wang K."/>
            <person name="Li T."/>
            <person name="Gao L."/>
            <person name="Zhang X."/>
            <person name="Wang H."/>
            <person name="Yang Z."/>
            <person name="Liu X."/>
            <person name="Jiang W."/>
            <person name="Mao L."/>
            <person name="Kong X."/>
            <person name="Jiao Y."/>
            <person name="Jia J."/>
        </authorList>
    </citation>
    <scope>NUCLEOTIDE SEQUENCE [LARGE SCALE GENOMIC DNA]</scope>
    <source>
        <strain evidence="3">cv. AL8/78</strain>
    </source>
</reference>
<dbReference type="AlphaFoldDB" id="A0A453N022"/>
<accession>A0A453N022</accession>
<proteinExistence type="predicted"/>
<protein>
    <recommendedName>
        <fullName evidence="4">Retrotransposon gag domain-containing protein</fullName>
    </recommendedName>
</protein>
<keyword evidence="3" id="KW-1185">Reference proteome</keyword>
<reference evidence="2" key="5">
    <citation type="journal article" date="2021" name="G3 (Bethesda)">
        <title>Aegilops tauschii genome assembly Aet v5.0 features greater sequence contiguity and improved annotation.</title>
        <authorList>
            <person name="Wang L."/>
            <person name="Zhu T."/>
            <person name="Rodriguez J.C."/>
            <person name="Deal K.R."/>
            <person name="Dubcovsky J."/>
            <person name="McGuire P.E."/>
            <person name="Lux T."/>
            <person name="Spannagl M."/>
            <person name="Mayer K.F.X."/>
            <person name="Baldrich P."/>
            <person name="Meyers B.C."/>
            <person name="Huo N."/>
            <person name="Gu Y.Q."/>
            <person name="Zhou H."/>
            <person name="Devos K.M."/>
            <person name="Bennetzen J.L."/>
            <person name="Unver T."/>
            <person name="Budak H."/>
            <person name="Gulick P.J."/>
            <person name="Galiba G."/>
            <person name="Kalapos B."/>
            <person name="Nelson D.R."/>
            <person name="Li P."/>
            <person name="You F.M."/>
            <person name="Luo M.C."/>
            <person name="Dvorak J."/>
        </authorList>
    </citation>
    <scope>NUCLEOTIDE SEQUENCE [LARGE SCALE GENOMIC DNA]</scope>
    <source>
        <strain evidence="2">cv. AL8/78</strain>
    </source>
</reference>
<reference evidence="3" key="1">
    <citation type="journal article" date="2014" name="Science">
        <title>Ancient hybridizations among the ancestral genomes of bread wheat.</title>
        <authorList>
            <consortium name="International Wheat Genome Sequencing Consortium,"/>
            <person name="Marcussen T."/>
            <person name="Sandve S.R."/>
            <person name="Heier L."/>
            <person name="Spannagl M."/>
            <person name="Pfeifer M."/>
            <person name="Jakobsen K.S."/>
            <person name="Wulff B.B."/>
            <person name="Steuernagel B."/>
            <person name="Mayer K.F."/>
            <person name="Olsen O.A."/>
        </authorList>
    </citation>
    <scope>NUCLEOTIDE SEQUENCE [LARGE SCALE GENOMIC DNA]</scope>
    <source>
        <strain evidence="3">cv. AL8/78</strain>
    </source>
</reference>
<dbReference type="PANTHER" id="PTHR47481">
    <property type="match status" value="1"/>
</dbReference>
<organism evidence="2 3">
    <name type="scientific">Aegilops tauschii subsp. strangulata</name>
    <name type="common">Goatgrass</name>
    <dbReference type="NCBI Taxonomy" id="200361"/>
    <lineage>
        <taxon>Eukaryota</taxon>
        <taxon>Viridiplantae</taxon>
        <taxon>Streptophyta</taxon>
        <taxon>Embryophyta</taxon>
        <taxon>Tracheophyta</taxon>
        <taxon>Spermatophyta</taxon>
        <taxon>Magnoliopsida</taxon>
        <taxon>Liliopsida</taxon>
        <taxon>Poales</taxon>
        <taxon>Poaceae</taxon>
        <taxon>BOP clade</taxon>
        <taxon>Pooideae</taxon>
        <taxon>Triticodae</taxon>
        <taxon>Triticeae</taxon>
        <taxon>Triticinae</taxon>
        <taxon>Aegilops</taxon>
    </lineage>
</organism>
<feature type="region of interest" description="Disordered" evidence="1">
    <location>
        <begin position="125"/>
        <end position="147"/>
    </location>
</feature>
<dbReference type="PANTHER" id="PTHR47481:SF10">
    <property type="entry name" value="COPIA-LIKE POLYPROTEIN_RETROTRANSPOSON"/>
    <property type="match status" value="1"/>
</dbReference>
<dbReference type="Proteomes" id="UP000015105">
    <property type="component" value="Chromosome 6D"/>
</dbReference>